<gene>
    <name evidence="3" type="ORF">DXG03_001535</name>
</gene>
<sequence length="262" mass="27951">MKYSQVILIACIGGATLASAAPFVQPGYAVEQRGIVPQKAQALVNGIRKSTKKVLTGAKSLGSSALSATGGSAGLAKKLGTIAGMIISARAPQHHPFYNTLGVPHNSRPATLYRPGTRPHHRHAVHPPRPQGSSDTPGVPKLPHHLHRPATFQPRTRGLNDEEVYGRAFDDSDELFLRDVELFLRAAVGLQAATPGEGFNEPSELTRANAIHRPSRADPRVSGGLARAKHGVRPTSTHRVKGNSGGSYEGLNARDFELDQLD</sequence>
<evidence type="ECO:0000256" key="2">
    <source>
        <dbReference type="SAM" id="SignalP"/>
    </source>
</evidence>
<keyword evidence="2" id="KW-0732">Signal</keyword>
<keyword evidence="4" id="KW-1185">Reference proteome</keyword>
<dbReference type="EMBL" id="JABCKV010001319">
    <property type="protein sequence ID" value="KAG5640047.1"/>
    <property type="molecule type" value="Genomic_DNA"/>
</dbReference>
<feature type="region of interest" description="Disordered" evidence="1">
    <location>
        <begin position="213"/>
        <end position="251"/>
    </location>
</feature>
<comment type="caution">
    <text evidence="3">The sequence shown here is derived from an EMBL/GenBank/DDBJ whole genome shotgun (WGS) entry which is preliminary data.</text>
</comment>
<evidence type="ECO:0000313" key="4">
    <source>
        <dbReference type="Proteomes" id="UP000775547"/>
    </source>
</evidence>
<proteinExistence type="predicted"/>
<dbReference type="Proteomes" id="UP000775547">
    <property type="component" value="Unassembled WGS sequence"/>
</dbReference>
<accession>A0A9P7G3W2</accession>
<reference evidence="3" key="1">
    <citation type="submission" date="2020-07" db="EMBL/GenBank/DDBJ databases">
        <authorList>
            <person name="Nieuwenhuis M."/>
            <person name="Van De Peppel L.J.J."/>
        </authorList>
    </citation>
    <scope>NUCLEOTIDE SEQUENCE</scope>
    <source>
        <strain evidence="3">AP01</strain>
        <tissue evidence="3">Mycelium</tissue>
    </source>
</reference>
<feature type="region of interest" description="Disordered" evidence="1">
    <location>
        <begin position="116"/>
        <end position="140"/>
    </location>
</feature>
<feature type="chain" id="PRO_5040383214" evidence="2">
    <location>
        <begin position="21"/>
        <end position="262"/>
    </location>
</feature>
<reference evidence="3" key="2">
    <citation type="submission" date="2021-10" db="EMBL/GenBank/DDBJ databases">
        <title>Phylogenomics reveals ancestral predisposition of the termite-cultivated fungus Termitomyces towards a domesticated lifestyle.</title>
        <authorList>
            <person name="Auxier B."/>
            <person name="Grum-Grzhimaylo A."/>
            <person name="Cardenas M.E."/>
            <person name="Lodge J.D."/>
            <person name="Laessoe T."/>
            <person name="Pedersen O."/>
            <person name="Smith M.E."/>
            <person name="Kuyper T.W."/>
            <person name="Franco-Molano E.A."/>
            <person name="Baroni T.J."/>
            <person name="Aanen D.K."/>
        </authorList>
    </citation>
    <scope>NUCLEOTIDE SEQUENCE</scope>
    <source>
        <strain evidence="3">AP01</strain>
        <tissue evidence="3">Mycelium</tissue>
    </source>
</reference>
<evidence type="ECO:0000313" key="3">
    <source>
        <dbReference type="EMBL" id="KAG5640047.1"/>
    </source>
</evidence>
<evidence type="ECO:0000256" key="1">
    <source>
        <dbReference type="SAM" id="MobiDB-lite"/>
    </source>
</evidence>
<feature type="compositionally biased region" description="Basic residues" evidence="1">
    <location>
        <begin position="117"/>
        <end position="126"/>
    </location>
</feature>
<organism evidence="3 4">
    <name type="scientific">Asterophora parasitica</name>
    <dbReference type="NCBI Taxonomy" id="117018"/>
    <lineage>
        <taxon>Eukaryota</taxon>
        <taxon>Fungi</taxon>
        <taxon>Dikarya</taxon>
        <taxon>Basidiomycota</taxon>
        <taxon>Agaricomycotina</taxon>
        <taxon>Agaricomycetes</taxon>
        <taxon>Agaricomycetidae</taxon>
        <taxon>Agaricales</taxon>
        <taxon>Tricholomatineae</taxon>
        <taxon>Lyophyllaceae</taxon>
        <taxon>Asterophora</taxon>
    </lineage>
</organism>
<feature type="compositionally biased region" description="Basic residues" evidence="1">
    <location>
        <begin position="227"/>
        <end position="241"/>
    </location>
</feature>
<name>A0A9P7G3W2_9AGAR</name>
<protein>
    <submittedName>
        <fullName evidence="3">Uncharacterized protein</fullName>
    </submittedName>
</protein>
<dbReference type="OrthoDB" id="5150177at2759"/>
<feature type="signal peptide" evidence="2">
    <location>
        <begin position="1"/>
        <end position="20"/>
    </location>
</feature>
<dbReference type="AlphaFoldDB" id="A0A9P7G3W2"/>